<accession>A0A0D1Z284</accession>
<organism evidence="3 4">
    <name type="scientific">Exophiala mesophila</name>
    <name type="common">Black yeast-like fungus</name>
    <dbReference type="NCBI Taxonomy" id="212818"/>
    <lineage>
        <taxon>Eukaryota</taxon>
        <taxon>Fungi</taxon>
        <taxon>Dikarya</taxon>
        <taxon>Ascomycota</taxon>
        <taxon>Pezizomycotina</taxon>
        <taxon>Eurotiomycetes</taxon>
        <taxon>Chaetothyriomycetidae</taxon>
        <taxon>Chaetothyriales</taxon>
        <taxon>Herpotrichiellaceae</taxon>
        <taxon>Exophiala</taxon>
    </lineage>
</organism>
<keyword evidence="2" id="KW-0732">Signal</keyword>
<dbReference type="OrthoDB" id="3888684at2759"/>
<protein>
    <recommendedName>
        <fullName evidence="5">Inhibitor I9 domain-containing protein</fullName>
    </recommendedName>
</protein>
<proteinExistence type="inferred from homology"/>
<dbReference type="VEuPathDB" id="FungiDB:PV10_09173"/>
<dbReference type="InterPro" id="IPR037045">
    <property type="entry name" value="S8pro/Inhibitor_I9_sf"/>
</dbReference>
<comment type="similarity">
    <text evidence="1">Belongs to the protease inhibitor I9 family.</text>
</comment>
<keyword evidence="4" id="KW-1185">Reference proteome</keyword>
<dbReference type="PANTHER" id="PTHR28288:SF1">
    <property type="entry name" value="INHIBITOR I9 DOMAIN-CONTAINING PROTEIN"/>
    <property type="match status" value="1"/>
</dbReference>
<dbReference type="OMA" id="SAIVWFE"/>
<dbReference type="PANTHER" id="PTHR28288">
    <property type="entry name" value="PROTEASE B INHIBITOR 2"/>
    <property type="match status" value="1"/>
</dbReference>
<feature type="signal peptide" evidence="2">
    <location>
        <begin position="1"/>
        <end position="19"/>
    </location>
</feature>
<dbReference type="Proteomes" id="UP000054302">
    <property type="component" value="Unassembled WGS sequence"/>
</dbReference>
<dbReference type="Gene3D" id="3.30.70.80">
    <property type="entry name" value="Peptidase S8 propeptide/proteinase inhibitor I9"/>
    <property type="match status" value="1"/>
</dbReference>
<name>A0A0D1Z284_EXOME</name>
<evidence type="ECO:0000313" key="4">
    <source>
        <dbReference type="Proteomes" id="UP000054302"/>
    </source>
</evidence>
<gene>
    <name evidence="3" type="ORF">PV10_09173</name>
</gene>
<dbReference type="AlphaFoldDB" id="A0A0D1Z284"/>
<dbReference type="InterPro" id="IPR052471">
    <property type="entry name" value="PBI_I9"/>
</dbReference>
<dbReference type="GO" id="GO:0004866">
    <property type="term" value="F:endopeptidase inhibitor activity"/>
    <property type="evidence" value="ECO:0007669"/>
    <property type="project" value="TreeGrafter"/>
</dbReference>
<evidence type="ECO:0000256" key="1">
    <source>
        <dbReference type="ARBA" id="ARBA00038069"/>
    </source>
</evidence>
<feature type="chain" id="PRO_5002237425" description="Inhibitor I9 domain-containing protein" evidence="2">
    <location>
        <begin position="20"/>
        <end position="100"/>
    </location>
</feature>
<sequence>MRFYTTILILCALFVAALARPPPLKMVVVSYPKDTPPSIVDKAIEEVRKAGGIVTHQYSLIKGFTAKVSDAMIEKINTLSNDKYPAFVEDDSIITISNSS</sequence>
<dbReference type="GeneID" id="27327018"/>
<dbReference type="GO" id="GO:0042144">
    <property type="term" value="P:vacuole fusion, non-autophagic"/>
    <property type="evidence" value="ECO:0007669"/>
    <property type="project" value="TreeGrafter"/>
</dbReference>
<dbReference type="HOGENOM" id="CLU_156026_0_1_1"/>
<dbReference type="SUPFAM" id="SSF54897">
    <property type="entry name" value="Protease propeptides/inhibitors"/>
    <property type="match status" value="1"/>
</dbReference>
<evidence type="ECO:0000313" key="3">
    <source>
        <dbReference type="EMBL" id="KIV87994.1"/>
    </source>
</evidence>
<evidence type="ECO:0008006" key="5">
    <source>
        <dbReference type="Google" id="ProtNLM"/>
    </source>
</evidence>
<evidence type="ECO:0000256" key="2">
    <source>
        <dbReference type="SAM" id="SignalP"/>
    </source>
</evidence>
<dbReference type="EMBL" id="KN847527">
    <property type="protein sequence ID" value="KIV87994.1"/>
    <property type="molecule type" value="Genomic_DNA"/>
</dbReference>
<reference evidence="3 4" key="1">
    <citation type="submission" date="2015-01" db="EMBL/GenBank/DDBJ databases">
        <title>The Genome Sequence of Exophiala mesophila CBS40295.</title>
        <authorList>
            <consortium name="The Broad Institute Genomics Platform"/>
            <person name="Cuomo C."/>
            <person name="de Hoog S."/>
            <person name="Gorbushina A."/>
            <person name="Stielow B."/>
            <person name="Teixiera M."/>
            <person name="Abouelleil A."/>
            <person name="Chapman S.B."/>
            <person name="Priest M."/>
            <person name="Young S.K."/>
            <person name="Wortman J."/>
            <person name="Nusbaum C."/>
            <person name="Birren B."/>
        </authorList>
    </citation>
    <scope>NUCLEOTIDE SEQUENCE [LARGE SCALE GENOMIC DNA]</scope>
    <source>
        <strain evidence="3 4">CBS 40295</strain>
    </source>
</reference>
<dbReference type="MEROPS" id="I09.003"/>
<dbReference type="RefSeq" id="XP_016219568.1">
    <property type="nucleotide sequence ID" value="XM_016374297.1"/>
</dbReference>